<feature type="domain" description="HNH nuclease" evidence="1">
    <location>
        <begin position="222"/>
        <end position="275"/>
    </location>
</feature>
<dbReference type="GO" id="GO:0004519">
    <property type="term" value="F:endonuclease activity"/>
    <property type="evidence" value="ECO:0007669"/>
    <property type="project" value="UniProtKB-KW"/>
</dbReference>
<sequence>MFPVTTDEEFFKTLMNILDLSAKDNAYKFAFAKFLLEYCNSHNETETHVDFSTIAKYFLEYYWLQECKYKLRQAHQVSKKPEIIKIIQREFPKSYYPQSFQKIMEIEPEKIQRCIEKIKKKCFHNVTWRFQKIKYGRTNKEIRIFFDYKYARIIHKNKKFIDLDNGINLNPKAMSFFKRYNPALNKAVILEWTRFSEILNKDVPKLIPKIEGKLTKRIDLGKFKKALKKQKRCFYCNNKLSSAPRQTHVEHVIPFDFIAEDNIWNFVLACQGCNLMKQGSLPPKKFLGDLIKRNKICGGKIDGLKESLEILGAGWEKSINDNYVNAKSHGYAVLRSIP</sequence>
<organism evidence="2">
    <name type="scientific">uncultured marine thaumarchaeote KM3_186_C08</name>
    <dbReference type="NCBI Taxonomy" id="1456070"/>
    <lineage>
        <taxon>Archaea</taxon>
        <taxon>Nitrososphaerota</taxon>
        <taxon>environmental samples</taxon>
    </lineage>
</organism>
<dbReference type="Gene3D" id="1.10.30.50">
    <property type="match status" value="1"/>
</dbReference>
<dbReference type="CDD" id="cd00085">
    <property type="entry name" value="HNHc"/>
    <property type="match status" value="1"/>
</dbReference>
<name>A0A075GV33_9ARCH</name>
<dbReference type="EMBL" id="KF900746">
    <property type="protein sequence ID" value="AIF05628.1"/>
    <property type="molecule type" value="Genomic_DNA"/>
</dbReference>
<keyword evidence="2" id="KW-0540">Nuclease</keyword>
<keyword evidence="2" id="KW-0378">Hydrolase</keyword>
<proteinExistence type="predicted"/>
<protein>
    <submittedName>
        <fullName evidence="2">HNH endonuclease</fullName>
    </submittedName>
</protein>
<evidence type="ECO:0000313" key="2">
    <source>
        <dbReference type="EMBL" id="AIF05628.1"/>
    </source>
</evidence>
<evidence type="ECO:0000259" key="1">
    <source>
        <dbReference type="SMART" id="SM00507"/>
    </source>
</evidence>
<dbReference type="InterPro" id="IPR003615">
    <property type="entry name" value="HNH_nuc"/>
</dbReference>
<dbReference type="GO" id="GO:0003676">
    <property type="term" value="F:nucleic acid binding"/>
    <property type="evidence" value="ECO:0007669"/>
    <property type="project" value="InterPro"/>
</dbReference>
<dbReference type="SMART" id="SM00507">
    <property type="entry name" value="HNHc"/>
    <property type="match status" value="1"/>
</dbReference>
<reference evidence="2" key="1">
    <citation type="journal article" date="2014" name="Genome Biol. Evol.">
        <title>Pangenome evidence for extensive interdomain horizontal transfer affecting lineage core and shell genes in uncultured planktonic thaumarchaeota and euryarchaeota.</title>
        <authorList>
            <person name="Deschamps P."/>
            <person name="Zivanovic Y."/>
            <person name="Moreira D."/>
            <person name="Rodriguez-Valera F."/>
            <person name="Lopez-Garcia P."/>
        </authorList>
    </citation>
    <scope>NUCLEOTIDE SEQUENCE</scope>
</reference>
<dbReference type="InterPro" id="IPR002711">
    <property type="entry name" value="HNH"/>
</dbReference>
<dbReference type="GO" id="GO:0008270">
    <property type="term" value="F:zinc ion binding"/>
    <property type="evidence" value="ECO:0007669"/>
    <property type="project" value="InterPro"/>
</dbReference>
<dbReference type="AlphaFoldDB" id="A0A075GV33"/>
<dbReference type="Pfam" id="PF01844">
    <property type="entry name" value="HNH"/>
    <property type="match status" value="1"/>
</dbReference>
<keyword evidence="2" id="KW-0255">Endonuclease</keyword>
<accession>A0A075GV33</accession>